<organism evidence="2 3">
    <name type="scientific">Dovyalis caffra</name>
    <dbReference type="NCBI Taxonomy" id="77055"/>
    <lineage>
        <taxon>Eukaryota</taxon>
        <taxon>Viridiplantae</taxon>
        <taxon>Streptophyta</taxon>
        <taxon>Embryophyta</taxon>
        <taxon>Tracheophyta</taxon>
        <taxon>Spermatophyta</taxon>
        <taxon>Magnoliopsida</taxon>
        <taxon>eudicotyledons</taxon>
        <taxon>Gunneridae</taxon>
        <taxon>Pentapetalae</taxon>
        <taxon>rosids</taxon>
        <taxon>fabids</taxon>
        <taxon>Malpighiales</taxon>
        <taxon>Salicaceae</taxon>
        <taxon>Flacourtieae</taxon>
        <taxon>Dovyalis</taxon>
    </lineage>
</organism>
<dbReference type="AlphaFoldDB" id="A0AAV1RX80"/>
<proteinExistence type="predicted"/>
<feature type="compositionally biased region" description="Basic residues" evidence="1">
    <location>
        <begin position="318"/>
        <end position="333"/>
    </location>
</feature>
<dbReference type="PANTHER" id="PTHR35123:SF3">
    <property type="entry name" value="TRANSMEMBRANE PROTEIN"/>
    <property type="match status" value="1"/>
</dbReference>
<evidence type="ECO:0000256" key="1">
    <source>
        <dbReference type="SAM" id="MobiDB-lite"/>
    </source>
</evidence>
<evidence type="ECO:0000313" key="3">
    <source>
        <dbReference type="Proteomes" id="UP001314170"/>
    </source>
</evidence>
<comment type="caution">
    <text evidence="2">The sequence shown here is derived from an EMBL/GenBank/DDBJ whole genome shotgun (WGS) entry which is preliminary data.</text>
</comment>
<sequence>MGFESIVGIQSRSRYEKLNGGDDHEKLMARPRRRHCWVKKMNGGVKGLRLSRSRRLTFKALSVILMPSPSSRIAKVYAHIIDRIKIMDDLNLYPNIIFSSHLGLPVLSHPLPSVKSDRRPNHTTVSPRKTGLQEYQLSGLYQFNGQWEAWQKYDPLAFSFDTLLNPDDLIHDTNLPVKSTYSKKMRGAYRKMWLVVPCTSKKILRTESRKDIEEILKSKLGTIQEDEAECEVENNLTPTILGRSKKRSSTIIRKKGHCFVAHFSFKNRMPFMTSGMQAFLHRDIVDNYKEDDDDIDDQQDKSSNGYRSPTGNNNNSSKKNKIMMMLKKKKKKKENVSFTERYNSDRSRGDTASAVNKINPTKPNKGLLFPFNKPNKLFFKKSTPSSPSPSPSPSPNTAVASNACFPVQSQLLVKAREIHKHIGIQRAWLQHFGPFSISLDFSNDEILDMLKSLIEKDDFIPKNAAPFLGILMVMVMILDASSTPIMLHQCNCAFRCISFKVVGSSVSQDVESKGSNMEKPLLEYAKSLRLRFSTCIFRVRIDRKLKSPPCREWDIEHGLRQDFPT</sequence>
<evidence type="ECO:0000313" key="2">
    <source>
        <dbReference type="EMBL" id="CAK7340401.1"/>
    </source>
</evidence>
<reference evidence="2 3" key="1">
    <citation type="submission" date="2024-01" db="EMBL/GenBank/DDBJ databases">
        <authorList>
            <person name="Waweru B."/>
        </authorList>
    </citation>
    <scope>NUCLEOTIDE SEQUENCE [LARGE SCALE GENOMIC DNA]</scope>
</reference>
<dbReference type="EMBL" id="CAWUPB010001160">
    <property type="protein sequence ID" value="CAK7340401.1"/>
    <property type="molecule type" value="Genomic_DNA"/>
</dbReference>
<feature type="region of interest" description="Disordered" evidence="1">
    <location>
        <begin position="290"/>
        <end position="366"/>
    </location>
</feature>
<gene>
    <name evidence="2" type="ORF">DCAF_LOCUS15483</name>
</gene>
<name>A0AAV1RX80_9ROSI</name>
<accession>A0AAV1RX80</accession>
<feature type="compositionally biased region" description="Polar residues" evidence="1">
    <location>
        <begin position="353"/>
        <end position="362"/>
    </location>
</feature>
<feature type="region of interest" description="Disordered" evidence="1">
    <location>
        <begin position="379"/>
        <end position="399"/>
    </location>
</feature>
<keyword evidence="3" id="KW-1185">Reference proteome</keyword>
<dbReference type="PANTHER" id="PTHR35123">
    <property type="entry name" value="OS07G0633900 PROTEIN-RELATED"/>
    <property type="match status" value="1"/>
</dbReference>
<dbReference type="Proteomes" id="UP001314170">
    <property type="component" value="Unassembled WGS sequence"/>
</dbReference>
<protein>
    <submittedName>
        <fullName evidence="2">Uncharacterized protein</fullName>
    </submittedName>
</protein>